<gene>
    <name evidence="9" type="ORF">ACU52_07200</name>
</gene>
<dbReference type="Proteomes" id="UP000036951">
    <property type="component" value="Unassembled WGS sequence"/>
</dbReference>
<keyword evidence="6" id="KW-0472">Membrane</keyword>
<proteinExistence type="inferred from homology"/>
<dbReference type="SUPFAM" id="SSF56954">
    <property type="entry name" value="Outer membrane efflux proteins (OEP)"/>
    <property type="match status" value="1"/>
</dbReference>
<reference evidence="9 10" key="1">
    <citation type="submission" date="2015-06" db="EMBL/GenBank/DDBJ databases">
        <title>Prevotella sp. 109, sp. nov., a novel member of the family Prevotellaceae isolated from human faeces.</title>
        <authorList>
            <person name="Shkoporov A.N."/>
            <person name="Chaplin A.V."/>
            <person name="Kafarskaia L.I."/>
            <person name="Efimov B.A."/>
        </authorList>
    </citation>
    <scope>NUCLEOTIDE SEQUENCE [LARGE SCALE GENOMIC DNA]</scope>
    <source>
        <strain evidence="9 10">109</strain>
    </source>
</reference>
<feature type="chain" id="PRO_5034023919" evidence="8">
    <location>
        <begin position="20"/>
        <end position="417"/>
    </location>
</feature>
<evidence type="ECO:0000256" key="3">
    <source>
        <dbReference type="ARBA" id="ARBA00022448"/>
    </source>
</evidence>
<dbReference type="Gene3D" id="1.20.1600.10">
    <property type="entry name" value="Outer membrane efflux proteins (OEP)"/>
    <property type="match status" value="1"/>
</dbReference>
<keyword evidence="5" id="KW-0812">Transmembrane</keyword>
<dbReference type="GO" id="GO:1990281">
    <property type="term" value="C:efflux pump complex"/>
    <property type="evidence" value="ECO:0007669"/>
    <property type="project" value="TreeGrafter"/>
</dbReference>
<name>A0A8E1QZ64_9BACT</name>
<dbReference type="EMBL" id="LFQU01000011">
    <property type="protein sequence ID" value="KOO68639.1"/>
    <property type="molecule type" value="Genomic_DNA"/>
</dbReference>
<keyword evidence="8" id="KW-0732">Signal</keyword>
<evidence type="ECO:0000256" key="1">
    <source>
        <dbReference type="ARBA" id="ARBA00004442"/>
    </source>
</evidence>
<dbReference type="AlphaFoldDB" id="A0A8E1QZ64"/>
<evidence type="ECO:0000256" key="8">
    <source>
        <dbReference type="SAM" id="SignalP"/>
    </source>
</evidence>
<comment type="caution">
    <text evidence="9">The sequence shown here is derived from an EMBL/GenBank/DDBJ whole genome shotgun (WGS) entry which is preliminary data.</text>
</comment>
<comment type="similarity">
    <text evidence="2">Belongs to the outer membrane factor (OMF) (TC 1.B.17) family.</text>
</comment>
<dbReference type="InterPro" id="IPR051906">
    <property type="entry name" value="TolC-like"/>
</dbReference>
<dbReference type="GO" id="GO:0015288">
    <property type="term" value="F:porin activity"/>
    <property type="evidence" value="ECO:0007669"/>
    <property type="project" value="TreeGrafter"/>
</dbReference>
<comment type="subcellular location">
    <subcellularLocation>
        <location evidence="1">Cell outer membrane</location>
    </subcellularLocation>
</comment>
<accession>A0A8E1QZ64</accession>
<dbReference type="PANTHER" id="PTHR30026">
    <property type="entry name" value="OUTER MEMBRANE PROTEIN TOLC"/>
    <property type="match status" value="1"/>
</dbReference>
<evidence type="ECO:0000256" key="7">
    <source>
        <dbReference type="ARBA" id="ARBA00023237"/>
    </source>
</evidence>
<evidence type="ECO:0000256" key="5">
    <source>
        <dbReference type="ARBA" id="ARBA00022692"/>
    </source>
</evidence>
<evidence type="ECO:0000256" key="6">
    <source>
        <dbReference type="ARBA" id="ARBA00023136"/>
    </source>
</evidence>
<organism evidence="9 10">
    <name type="scientific">Xylanibacter rarus</name>
    <dbReference type="NCBI Taxonomy" id="1676614"/>
    <lineage>
        <taxon>Bacteria</taxon>
        <taxon>Pseudomonadati</taxon>
        <taxon>Bacteroidota</taxon>
        <taxon>Bacteroidia</taxon>
        <taxon>Bacteroidales</taxon>
        <taxon>Prevotellaceae</taxon>
        <taxon>Xylanibacter</taxon>
    </lineage>
</organism>
<dbReference type="GO" id="GO:0015562">
    <property type="term" value="F:efflux transmembrane transporter activity"/>
    <property type="evidence" value="ECO:0007669"/>
    <property type="project" value="InterPro"/>
</dbReference>
<keyword evidence="7" id="KW-0998">Cell outer membrane</keyword>
<protein>
    <submittedName>
        <fullName evidence="9">Transporter</fullName>
    </submittedName>
</protein>
<dbReference type="OrthoDB" id="976750at2"/>
<dbReference type="RefSeq" id="WP_053398313.1">
    <property type="nucleotide sequence ID" value="NZ_LFQU01000011.1"/>
</dbReference>
<keyword evidence="4" id="KW-1134">Transmembrane beta strand</keyword>
<evidence type="ECO:0000313" key="9">
    <source>
        <dbReference type="EMBL" id="KOO68639.1"/>
    </source>
</evidence>
<dbReference type="Pfam" id="PF02321">
    <property type="entry name" value="OEP"/>
    <property type="match status" value="1"/>
</dbReference>
<evidence type="ECO:0000256" key="2">
    <source>
        <dbReference type="ARBA" id="ARBA00007613"/>
    </source>
</evidence>
<dbReference type="GO" id="GO:0009279">
    <property type="term" value="C:cell outer membrane"/>
    <property type="evidence" value="ECO:0007669"/>
    <property type="project" value="UniProtKB-SubCell"/>
</dbReference>
<feature type="signal peptide" evidence="8">
    <location>
        <begin position="1"/>
        <end position="19"/>
    </location>
</feature>
<sequence>MKRLIVFIALALSFVSAFSQITLDECRELARANYPLIKRFRLVEQSRSLSVSNVSKAWLPQVSLNARASYQSEVTRLPVDIPGVEISPLPKDQYDVSVNVSQQIYDGGSVSSSKRLEDARSDVEREQVNVAIYDVYERIDQLYFGILLLDEQIRQVRLLQDDLSLSYQAISGMVRGGVANQTDLDAVKVEQVKAAQTETGLVTSRATYLKMLSTFIGKPLSGSVSLVRPAESDVSGMVNNRPELALYSAQNRLLDQQLKSLDTYLRPRLGLFLQGGYGNPALNMLKNGFEAYYKVGATLTWNFGSLYTRANDKRKIETERLNIQAEREAFLFNTGLQSELQRGNIESLRRQISQDDEIIALRENIRSKADVKVANGTETVNEMLRDINAVSEARLTKAFHEIQLLQEIYKLKNINNF</sequence>
<evidence type="ECO:0000256" key="4">
    <source>
        <dbReference type="ARBA" id="ARBA00022452"/>
    </source>
</evidence>
<dbReference type="InterPro" id="IPR003423">
    <property type="entry name" value="OMP_efflux"/>
</dbReference>
<keyword evidence="10" id="KW-1185">Reference proteome</keyword>
<keyword evidence="3" id="KW-0813">Transport</keyword>
<dbReference type="PANTHER" id="PTHR30026:SF20">
    <property type="entry name" value="OUTER MEMBRANE PROTEIN TOLC"/>
    <property type="match status" value="1"/>
</dbReference>
<evidence type="ECO:0000313" key="10">
    <source>
        <dbReference type="Proteomes" id="UP000036951"/>
    </source>
</evidence>